<dbReference type="PANTHER" id="PTHR43547:SF2">
    <property type="entry name" value="HYBRID SIGNAL TRANSDUCTION HISTIDINE KINASE C"/>
    <property type="match status" value="1"/>
</dbReference>
<dbReference type="SUPFAM" id="SSF55874">
    <property type="entry name" value="ATPase domain of HSP90 chaperone/DNA topoisomerase II/histidine kinase"/>
    <property type="match status" value="1"/>
</dbReference>
<dbReference type="STRING" id="1168034.FH5T_13400"/>
<dbReference type="EMBL" id="FOHT01000019">
    <property type="protein sequence ID" value="SET67712.1"/>
    <property type="molecule type" value="Genomic_DNA"/>
</dbReference>
<dbReference type="Pfam" id="PF07494">
    <property type="entry name" value="Reg_prop"/>
    <property type="match status" value="3"/>
</dbReference>
<dbReference type="Gene3D" id="1.10.287.130">
    <property type="match status" value="1"/>
</dbReference>
<evidence type="ECO:0000256" key="10">
    <source>
        <dbReference type="ARBA" id="ARBA00023163"/>
    </source>
</evidence>
<dbReference type="InterPro" id="IPR036097">
    <property type="entry name" value="HisK_dim/P_sf"/>
</dbReference>
<feature type="domain" description="Histidine kinase" evidence="14">
    <location>
        <begin position="851"/>
        <end position="1070"/>
    </location>
</feature>
<sequence length="1347" mass="153211">MKLIRSILFILVCVVLFLYQAYGIEIKKLSAEDGLSNINVVSITQDNDGFIWISTKDGLNRFDANTFKVYKTNDADPNSICSNVLNYVYADKFDDVVWIASEKSGVDAYNYRTHEFTHYEHDYGDPSKNDLSANGITHIDGDKEGNLWFATYNAGIDRLDRKTQRFTNYSQSNVQGLGSDLNWTVLFDSEERIYVGHVTEGFSIINTKTMSALHFKNDPDNPASLPDNTVTCFLKDSKERIWIGTRNGLALFNPENHRMISFKNDPKNIRSLSNNFIQKIIETPDHKLYIGTEGGGLNILDLKTLTFFDDLSSVTFDRILASETPDGLAGLSVQSVFQDSFGNIWAGGLGSGLNFIPAHENDFNKIRYLPYTGNTNSLNAKTVPGICTDSKDRVWLANGFGGIGIYKDGEKRRQINSINNANITQNFMSVYKAHNNEIIIGTSTGDIYFYHTKQDKFTALNAFNDLKNIPIYSFLEDSGNNLWFATDIGLHMYNPKSGKSLVYTTENSDLPDDLIRTIAEDSEQNIWVGTLAGGLCVFDRDFKLLRNLGQSHDFFAVNHIYKDSKNRMWIASQNDLFLFNSIHTDSIMRLGKLSGLAGADIRSIVEGKTADEIWVSTINGISHIDLNTMHVSNFDVSDGIVPGDYLPASVAKTNNGKIYFGSQNGTSWFDQFLEHTTIPNPTAALTSFSIADNKNYLNQFTEIPFGQDIELKHHQNSFQIDFNVLDYSLSNKVEFIYQMQGLDNGWFLVNTGKEVTFRNLKPGNYTFNLKTRIQNNEWPEEITSLSIRIKPPIWLTWWMKLLYLAILVTLIIYALRFYANKLKIENDLLLEKKSRQQEQDLNEEKLRFFINITHELRSPMTLILGPLEDLIADDSIKPEQSKKLHMMQRVANRLLQTVNQILEFRKSENKSRKLAVTKDDLSKYIYEIGEKYRDLNQNAGIDFQINVPDKKMEMYFDPDVITIIMDNLLSNAFKYTKEGSIKLQLTRKTEANIDYTEIEVSDTGYGISEQDLVHIFERYYQARNASHPVKGTGIGLALVKSMVELHDAEIEVSSKLHEGTTFKVRLLTDNSYPDATHYYPEDTHIEETEENSKGVILVVDDDAEIIEYIKDSLSDTYTIISAENGKIGFDTACDAIPDIVISDIMMPIMDGIEMCKLMKKDVRTSHVPVVLLTAKGSLLDQKLGYDAGADSYLTKPFSSNLLKSRLKNIIDARNKYSLSTSSKFKQKQEILNESIGELDREFLKKLTSVIEENLEDEELSISYVAAQLNMSHSTLYRKIKALTNLTANEFIRKVRINFAEKLMLTNQYNISEIMYQVGINSSSYFRQCFKEEFGMNPSEYLQKLKES</sequence>
<dbReference type="InterPro" id="IPR009057">
    <property type="entry name" value="Homeodomain-like_sf"/>
</dbReference>
<dbReference type="EC" id="2.7.13.3" evidence="2"/>
<evidence type="ECO:0000313" key="18">
    <source>
        <dbReference type="Proteomes" id="UP000023772"/>
    </source>
</evidence>
<feature type="domain" description="Response regulatory" evidence="15">
    <location>
        <begin position="1095"/>
        <end position="1210"/>
    </location>
</feature>
<evidence type="ECO:0000256" key="2">
    <source>
        <dbReference type="ARBA" id="ARBA00012438"/>
    </source>
</evidence>
<evidence type="ECO:0000256" key="8">
    <source>
        <dbReference type="ARBA" id="ARBA00023012"/>
    </source>
</evidence>
<dbReference type="FunFam" id="1.10.287.130:FF:000034">
    <property type="entry name" value="Two-component system sensor histidine kinase/response regulator"/>
    <property type="match status" value="1"/>
</dbReference>
<dbReference type="eggNOG" id="COG3292">
    <property type="taxonomic scope" value="Bacteria"/>
</dbReference>
<keyword evidence="10" id="KW-0804">Transcription</keyword>
<keyword evidence="5" id="KW-0547">Nucleotide-binding</keyword>
<evidence type="ECO:0000256" key="6">
    <source>
        <dbReference type="ARBA" id="ARBA00022777"/>
    </source>
</evidence>
<dbReference type="InterPro" id="IPR013783">
    <property type="entry name" value="Ig-like_fold"/>
</dbReference>
<keyword evidence="8" id="KW-0902">Two-component regulatory system</keyword>
<dbReference type="eggNOG" id="COG3706">
    <property type="taxonomic scope" value="Bacteria"/>
</dbReference>
<evidence type="ECO:0000313" key="17">
    <source>
        <dbReference type="EMBL" id="SET67712.1"/>
    </source>
</evidence>
<dbReference type="eggNOG" id="COG5002">
    <property type="taxonomic scope" value="Bacteria"/>
</dbReference>
<keyword evidence="12" id="KW-0812">Transmembrane</keyword>
<keyword evidence="6 17" id="KW-0418">Kinase</keyword>
<dbReference type="CDD" id="cd17574">
    <property type="entry name" value="REC_OmpR"/>
    <property type="match status" value="1"/>
</dbReference>
<evidence type="ECO:0000259" key="14">
    <source>
        <dbReference type="PROSITE" id="PS50109"/>
    </source>
</evidence>
<dbReference type="Gene3D" id="3.40.50.2300">
    <property type="match status" value="1"/>
</dbReference>
<evidence type="ECO:0000256" key="5">
    <source>
        <dbReference type="ARBA" id="ARBA00022741"/>
    </source>
</evidence>
<dbReference type="InterPro" id="IPR005467">
    <property type="entry name" value="His_kinase_dom"/>
</dbReference>
<dbReference type="InterPro" id="IPR011047">
    <property type="entry name" value="Quinoprotein_ADH-like_sf"/>
</dbReference>
<reference evidence="17 19" key="2">
    <citation type="submission" date="2016-10" db="EMBL/GenBank/DDBJ databases">
        <authorList>
            <person name="de Groot N.N."/>
        </authorList>
    </citation>
    <scope>NUCLEOTIDE SEQUENCE [LARGE SCALE GENOMIC DNA]</scope>
    <source>
        <strain evidence="17 19">DSM 25947</strain>
    </source>
</reference>
<keyword evidence="3 11" id="KW-0597">Phosphoprotein</keyword>
<dbReference type="GO" id="GO:0003700">
    <property type="term" value="F:DNA-binding transcription factor activity"/>
    <property type="evidence" value="ECO:0007669"/>
    <property type="project" value="InterPro"/>
</dbReference>
<dbReference type="SUPFAM" id="SSF52172">
    <property type="entry name" value="CheY-like"/>
    <property type="match status" value="1"/>
</dbReference>
<accession>X5DGW6</accession>
<dbReference type="PRINTS" id="PR00344">
    <property type="entry name" value="BCTRLSENSOR"/>
</dbReference>
<dbReference type="InterPro" id="IPR015943">
    <property type="entry name" value="WD40/YVTN_repeat-like_dom_sf"/>
</dbReference>
<dbReference type="Gene3D" id="3.30.565.10">
    <property type="entry name" value="Histidine kinase-like ATPase, C-terminal domain"/>
    <property type="match status" value="1"/>
</dbReference>
<dbReference type="Proteomes" id="UP000181981">
    <property type="component" value="Unassembled WGS sequence"/>
</dbReference>
<dbReference type="SUPFAM" id="SSF46689">
    <property type="entry name" value="Homeodomain-like"/>
    <property type="match status" value="1"/>
</dbReference>
<gene>
    <name evidence="16" type="ORF">FH5T_13400</name>
    <name evidence="17" type="ORF">SAMN05444285_11972</name>
</gene>
<evidence type="ECO:0000313" key="16">
    <source>
        <dbReference type="EMBL" id="AHW60284.1"/>
    </source>
</evidence>
<dbReference type="CDD" id="cd00082">
    <property type="entry name" value="HisKA"/>
    <property type="match status" value="1"/>
</dbReference>
<dbReference type="SUPFAM" id="SSF63829">
    <property type="entry name" value="Calcium-dependent phosphotriesterase"/>
    <property type="match status" value="1"/>
</dbReference>
<dbReference type="RefSeq" id="WP_038559360.1">
    <property type="nucleotide sequence ID" value="NZ_FOHT01000019.1"/>
</dbReference>
<evidence type="ECO:0000256" key="4">
    <source>
        <dbReference type="ARBA" id="ARBA00022679"/>
    </source>
</evidence>
<keyword evidence="18" id="KW-1185">Reference proteome</keyword>
<feature type="domain" description="HTH araC/xylS-type" evidence="13">
    <location>
        <begin position="1244"/>
        <end position="1343"/>
    </location>
</feature>
<dbReference type="Pfam" id="PF00072">
    <property type="entry name" value="Response_reg"/>
    <property type="match status" value="1"/>
</dbReference>
<dbReference type="PANTHER" id="PTHR43547">
    <property type="entry name" value="TWO-COMPONENT HISTIDINE KINASE"/>
    <property type="match status" value="1"/>
</dbReference>
<dbReference type="Gene3D" id="2.130.10.10">
    <property type="entry name" value="YVTN repeat-like/Quinoprotein amine dehydrogenase"/>
    <property type="match status" value="2"/>
</dbReference>
<evidence type="ECO:0000256" key="1">
    <source>
        <dbReference type="ARBA" id="ARBA00000085"/>
    </source>
</evidence>
<dbReference type="GO" id="GO:0043565">
    <property type="term" value="F:sequence-specific DNA binding"/>
    <property type="evidence" value="ECO:0007669"/>
    <property type="project" value="InterPro"/>
</dbReference>
<evidence type="ECO:0000256" key="7">
    <source>
        <dbReference type="ARBA" id="ARBA00022840"/>
    </source>
</evidence>
<keyword evidence="7" id="KW-0067">ATP-binding</keyword>
<keyword evidence="9" id="KW-0805">Transcription regulation</keyword>
<keyword evidence="12" id="KW-0472">Membrane</keyword>
<dbReference type="InterPro" id="IPR003661">
    <property type="entry name" value="HisK_dim/P_dom"/>
</dbReference>
<dbReference type="InterPro" id="IPR004358">
    <property type="entry name" value="Sig_transdc_His_kin-like_C"/>
</dbReference>
<dbReference type="InterPro" id="IPR011123">
    <property type="entry name" value="Y_Y_Y"/>
</dbReference>
<dbReference type="PROSITE" id="PS50110">
    <property type="entry name" value="RESPONSE_REGULATORY"/>
    <property type="match status" value="1"/>
</dbReference>
<evidence type="ECO:0000313" key="19">
    <source>
        <dbReference type="Proteomes" id="UP000181981"/>
    </source>
</evidence>
<dbReference type="Pfam" id="PF12833">
    <property type="entry name" value="HTH_18"/>
    <property type="match status" value="1"/>
</dbReference>
<proteinExistence type="predicted"/>
<dbReference type="InterPro" id="IPR018060">
    <property type="entry name" value="HTH_AraC"/>
</dbReference>
<dbReference type="SMART" id="SM00342">
    <property type="entry name" value="HTH_ARAC"/>
    <property type="match status" value="1"/>
</dbReference>
<name>X5DGW6_9BACT</name>
<dbReference type="Proteomes" id="UP000023772">
    <property type="component" value="Chromosome"/>
</dbReference>
<comment type="catalytic activity">
    <reaction evidence="1">
        <text>ATP + protein L-histidine = ADP + protein N-phospho-L-histidine.</text>
        <dbReference type="EC" id="2.7.13.3"/>
    </reaction>
</comment>
<dbReference type="GO" id="GO:0000155">
    <property type="term" value="F:phosphorelay sensor kinase activity"/>
    <property type="evidence" value="ECO:0007669"/>
    <property type="project" value="InterPro"/>
</dbReference>
<dbReference type="SMART" id="SM00388">
    <property type="entry name" value="HisKA"/>
    <property type="match status" value="1"/>
</dbReference>
<dbReference type="PROSITE" id="PS01124">
    <property type="entry name" value="HTH_ARAC_FAMILY_2"/>
    <property type="match status" value="1"/>
</dbReference>
<evidence type="ECO:0000256" key="9">
    <source>
        <dbReference type="ARBA" id="ARBA00023015"/>
    </source>
</evidence>
<feature type="modified residue" description="4-aspartylphosphate" evidence="11">
    <location>
        <position position="1143"/>
    </location>
</feature>
<protein>
    <recommendedName>
        <fullName evidence="2">histidine kinase</fullName>
        <ecNumber evidence="2">2.7.13.3</ecNumber>
    </recommendedName>
</protein>
<dbReference type="KEGG" id="dori:FH5T_13400"/>
<feature type="transmembrane region" description="Helical" evidence="12">
    <location>
        <begin position="794"/>
        <end position="815"/>
    </location>
</feature>
<evidence type="ECO:0000259" key="13">
    <source>
        <dbReference type="PROSITE" id="PS01124"/>
    </source>
</evidence>
<dbReference type="InterPro" id="IPR003594">
    <property type="entry name" value="HATPase_dom"/>
</dbReference>
<dbReference type="Pfam" id="PF02518">
    <property type="entry name" value="HATPase_c"/>
    <property type="match status" value="1"/>
</dbReference>
<reference evidence="16 18" key="1">
    <citation type="submission" date="2014-03" db="EMBL/GenBank/DDBJ databases">
        <title>Complete genome sequence of a deeply braunched marine Bacteroidia bacterium Draconibacterium orientale type strain FH5T.</title>
        <authorList>
            <person name="Li X."/>
            <person name="Wang X."/>
            <person name="Xie Z."/>
            <person name="Du Z."/>
            <person name="Chen G."/>
        </authorList>
    </citation>
    <scope>NUCLEOTIDE SEQUENCE [LARGE SCALE GENOMIC DNA]</scope>
    <source>
        <strain evidence="16 18">FH5</strain>
    </source>
</reference>
<dbReference type="Pfam" id="PF00512">
    <property type="entry name" value="HisKA"/>
    <property type="match status" value="1"/>
</dbReference>
<dbReference type="Gene3D" id="1.10.10.60">
    <property type="entry name" value="Homeodomain-like"/>
    <property type="match status" value="2"/>
</dbReference>
<dbReference type="SMART" id="SM00448">
    <property type="entry name" value="REC"/>
    <property type="match status" value="1"/>
</dbReference>
<dbReference type="InterPro" id="IPR036890">
    <property type="entry name" value="HATPase_C_sf"/>
</dbReference>
<dbReference type="FunFam" id="3.30.565.10:FF:000037">
    <property type="entry name" value="Hybrid sensor histidine kinase/response regulator"/>
    <property type="match status" value="1"/>
</dbReference>
<evidence type="ECO:0000256" key="3">
    <source>
        <dbReference type="ARBA" id="ARBA00022553"/>
    </source>
</evidence>
<dbReference type="SUPFAM" id="SSF50998">
    <property type="entry name" value="Quinoprotein alcohol dehydrogenase-like"/>
    <property type="match status" value="1"/>
</dbReference>
<organism evidence="17 19">
    <name type="scientific">Draconibacterium orientale</name>
    <dbReference type="NCBI Taxonomy" id="1168034"/>
    <lineage>
        <taxon>Bacteria</taxon>
        <taxon>Pseudomonadati</taxon>
        <taxon>Bacteroidota</taxon>
        <taxon>Bacteroidia</taxon>
        <taxon>Marinilabiliales</taxon>
        <taxon>Prolixibacteraceae</taxon>
        <taxon>Draconibacterium</taxon>
    </lineage>
</organism>
<dbReference type="HOGENOM" id="CLU_000445_28_1_10"/>
<evidence type="ECO:0000256" key="11">
    <source>
        <dbReference type="PROSITE-ProRule" id="PRU00169"/>
    </source>
</evidence>
<dbReference type="OrthoDB" id="717811at2"/>
<keyword evidence="12" id="KW-1133">Transmembrane helix</keyword>
<dbReference type="GO" id="GO:0005524">
    <property type="term" value="F:ATP binding"/>
    <property type="evidence" value="ECO:0007669"/>
    <property type="project" value="UniProtKB-KW"/>
</dbReference>
<dbReference type="InterPro" id="IPR011006">
    <property type="entry name" value="CheY-like_superfamily"/>
</dbReference>
<dbReference type="EMBL" id="CP007451">
    <property type="protein sequence ID" value="AHW60284.1"/>
    <property type="molecule type" value="Genomic_DNA"/>
</dbReference>
<evidence type="ECO:0000256" key="12">
    <source>
        <dbReference type="SAM" id="Phobius"/>
    </source>
</evidence>
<dbReference type="SMART" id="SM00387">
    <property type="entry name" value="HATPase_c"/>
    <property type="match status" value="1"/>
</dbReference>
<dbReference type="InterPro" id="IPR011110">
    <property type="entry name" value="Reg_prop"/>
</dbReference>
<dbReference type="PROSITE" id="PS50109">
    <property type="entry name" value="HIS_KIN"/>
    <property type="match status" value="1"/>
</dbReference>
<dbReference type="Pfam" id="PF07495">
    <property type="entry name" value="Y_Y_Y"/>
    <property type="match status" value="1"/>
</dbReference>
<keyword evidence="4" id="KW-0808">Transferase</keyword>
<dbReference type="SUPFAM" id="SSF47384">
    <property type="entry name" value="Homodimeric domain of signal transducing histidine kinase"/>
    <property type="match status" value="1"/>
</dbReference>
<dbReference type="InterPro" id="IPR001789">
    <property type="entry name" value="Sig_transdc_resp-reg_receiver"/>
</dbReference>
<dbReference type="Gene3D" id="2.60.40.10">
    <property type="entry name" value="Immunoglobulins"/>
    <property type="match status" value="1"/>
</dbReference>
<evidence type="ECO:0000259" key="15">
    <source>
        <dbReference type="PROSITE" id="PS50110"/>
    </source>
</evidence>